<evidence type="ECO:0000256" key="7">
    <source>
        <dbReference type="SAM" id="Phobius"/>
    </source>
</evidence>
<dbReference type="InterPro" id="IPR003004">
    <property type="entry name" value="GspF/PilC"/>
</dbReference>
<keyword evidence="6 7" id="KW-0472">Membrane</keyword>
<comment type="subcellular location">
    <subcellularLocation>
        <location evidence="1">Cell membrane</location>
        <topology evidence="1">Multi-pass membrane protein</topology>
    </subcellularLocation>
</comment>
<evidence type="ECO:0000256" key="1">
    <source>
        <dbReference type="ARBA" id="ARBA00004651"/>
    </source>
</evidence>
<dbReference type="Gene3D" id="1.20.81.30">
    <property type="entry name" value="Type II secretion system (T2SS), domain F"/>
    <property type="match status" value="2"/>
</dbReference>
<proteinExistence type="inferred from homology"/>
<keyword evidence="3" id="KW-1003">Cell membrane</keyword>
<comment type="caution">
    <text evidence="9">The sequence shown here is derived from an EMBL/GenBank/DDBJ whole genome shotgun (WGS) entry which is preliminary data.</text>
</comment>
<keyword evidence="5 7" id="KW-1133">Transmembrane helix</keyword>
<dbReference type="GO" id="GO:0005886">
    <property type="term" value="C:plasma membrane"/>
    <property type="evidence" value="ECO:0007669"/>
    <property type="project" value="UniProtKB-SubCell"/>
</dbReference>
<evidence type="ECO:0000313" key="9">
    <source>
        <dbReference type="EMBL" id="MST97543.1"/>
    </source>
</evidence>
<dbReference type="InterPro" id="IPR042094">
    <property type="entry name" value="T2SS_GspF_sf"/>
</dbReference>
<feature type="domain" description="Type II secretion system protein GspF" evidence="8">
    <location>
        <begin position="268"/>
        <end position="389"/>
    </location>
</feature>
<feature type="transmembrane region" description="Helical" evidence="7">
    <location>
        <begin position="160"/>
        <end position="187"/>
    </location>
</feature>
<feature type="transmembrane region" description="Helical" evidence="7">
    <location>
        <begin position="372"/>
        <end position="392"/>
    </location>
</feature>
<keyword evidence="10" id="KW-1185">Reference proteome</keyword>
<dbReference type="PANTHER" id="PTHR30012">
    <property type="entry name" value="GENERAL SECRETION PATHWAY PROTEIN"/>
    <property type="match status" value="1"/>
</dbReference>
<reference evidence="9 10" key="1">
    <citation type="submission" date="2019-08" db="EMBL/GenBank/DDBJ databases">
        <title>In-depth cultivation of the pig gut microbiome towards novel bacterial diversity and tailored functional studies.</title>
        <authorList>
            <person name="Wylensek D."/>
            <person name="Hitch T.C.A."/>
            <person name="Clavel T."/>
        </authorList>
    </citation>
    <scope>NUCLEOTIDE SEQUENCE [LARGE SCALE GENOMIC DNA]</scope>
    <source>
        <strain evidence="9 10">BBE-744-WT-12</strain>
    </source>
</reference>
<evidence type="ECO:0000256" key="2">
    <source>
        <dbReference type="ARBA" id="ARBA00005745"/>
    </source>
</evidence>
<name>A0A844G311_9BACT</name>
<dbReference type="AlphaFoldDB" id="A0A844G311"/>
<dbReference type="EMBL" id="VUNS01000010">
    <property type="protein sequence ID" value="MST97543.1"/>
    <property type="molecule type" value="Genomic_DNA"/>
</dbReference>
<accession>A0A844G311</accession>
<protein>
    <submittedName>
        <fullName evidence="9">Type II secretion system F family protein</fullName>
    </submittedName>
</protein>
<dbReference type="InterPro" id="IPR018076">
    <property type="entry name" value="T2SS_GspF_dom"/>
</dbReference>
<dbReference type="Proteomes" id="UP000435649">
    <property type="component" value="Unassembled WGS sequence"/>
</dbReference>
<dbReference type="PANTHER" id="PTHR30012:SF0">
    <property type="entry name" value="TYPE II SECRETION SYSTEM PROTEIN F-RELATED"/>
    <property type="match status" value="1"/>
</dbReference>
<dbReference type="PRINTS" id="PR00812">
    <property type="entry name" value="BCTERIALGSPF"/>
</dbReference>
<evidence type="ECO:0000259" key="8">
    <source>
        <dbReference type="Pfam" id="PF00482"/>
    </source>
</evidence>
<evidence type="ECO:0000256" key="3">
    <source>
        <dbReference type="ARBA" id="ARBA00022475"/>
    </source>
</evidence>
<comment type="similarity">
    <text evidence="2">Belongs to the GSP F family.</text>
</comment>
<sequence>MPKLRYAVLTAGGARKEVAVDAADDAAARRRLRRQGLIVVRALGESAGKAGRFRLRRTPRFDVYIFTSRLSPLLAAGIPLEHGLAVLEEGGREEERNVVQRLRRGLHEGKKFSQLTREMPECFPPLFSGLIETGEESGCLPEVTRELRRFLKESKEFREFVLTSSIYPSIVVSVTLLVIVLLFTVFIPRFAKIFEELGREMPFLTRTMLGVGNFMQSVWWIWPLLIFGLVLLYRKSRRPGRLKTAKDRLLLRLPLLGGIITAIQTGRFLRTLSIMVKNHVQLLPAVRISRKVIENDLIRDSFAAVEDRLRGGSRLSAILGASPYMPQGSIAMLKIAEESGEIGEMLERIAEESEEDIRVRVKRLLAFLEPGIILVLAGVVLLVVLSIFLAIMDMNVIK</sequence>
<gene>
    <name evidence="9" type="ORF">FYJ85_10885</name>
</gene>
<feature type="transmembrane region" description="Helical" evidence="7">
    <location>
        <begin position="207"/>
        <end position="233"/>
    </location>
</feature>
<evidence type="ECO:0000256" key="4">
    <source>
        <dbReference type="ARBA" id="ARBA00022692"/>
    </source>
</evidence>
<feature type="domain" description="Type II secretion system protein GspF" evidence="8">
    <location>
        <begin position="66"/>
        <end position="188"/>
    </location>
</feature>
<evidence type="ECO:0000256" key="6">
    <source>
        <dbReference type="ARBA" id="ARBA00023136"/>
    </source>
</evidence>
<evidence type="ECO:0000256" key="5">
    <source>
        <dbReference type="ARBA" id="ARBA00022989"/>
    </source>
</evidence>
<evidence type="ECO:0000313" key="10">
    <source>
        <dbReference type="Proteomes" id="UP000435649"/>
    </source>
</evidence>
<dbReference type="RefSeq" id="WP_154418470.1">
    <property type="nucleotide sequence ID" value="NZ_VUNS01000010.1"/>
</dbReference>
<organism evidence="9 10">
    <name type="scientific">Victivallis lenta</name>
    <dbReference type="NCBI Taxonomy" id="2606640"/>
    <lineage>
        <taxon>Bacteria</taxon>
        <taxon>Pseudomonadati</taxon>
        <taxon>Lentisphaerota</taxon>
        <taxon>Lentisphaeria</taxon>
        <taxon>Victivallales</taxon>
        <taxon>Victivallaceae</taxon>
        <taxon>Victivallis</taxon>
    </lineage>
</organism>
<keyword evidence="4 7" id="KW-0812">Transmembrane</keyword>
<dbReference type="Pfam" id="PF00482">
    <property type="entry name" value="T2SSF"/>
    <property type="match status" value="2"/>
</dbReference>